<dbReference type="Proteomes" id="UP000314294">
    <property type="component" value="Unassembled WGS sequence"/>
</dbReference>
<dbReference type="AlphaFoldDB" id="A0A4Z2FHI9"/>
<sequence>MLRKETVLREQGGIIKFIEETKVAVRPRCDGRRADSVAGSRRRGNKLLECNEAREVLAELDRSRCTDTERRRAAAV</sequence>
<protein>
    <submittedName>
        <fullName evidence="1">Uncharacterized protein</fullName>
    </submittedName>
</protein>
<proteinExistence type="predicted"/>
<organism evidence="1 2">
    <name type="scientific">Liparis tanakae</name>
    <name type="common">Tanaka's snailfish</name>
    <dbReference type="NCBI Taxonomy" id="230148"/>
    <lineage>
        <taxon>Eukaryota</taxon>
        <taxon>Metazoa</taxon>
        <taxon>Chordata</taxon>
        <taxon>Craniata</taxon>
        <taxon>Vertebrata</taxon>
        <taxon>Euteleostomi</taxon>
        <taxon>Actinopterygii</taxon>
        <taxon>Neopterygii</taxon>
        <taxon>Teleostei</taxon>
        <taxon>Neoteleostei</taxon>
        <taxon>Acanthomorphata</taxon>
        <taxon>Eupercaria</taxon>
        <taxon>Perciformes</taxon>
        <taxon>Cottioidei</taxon>
        <taxon>Cottales</taxon>
        <taxon>Liparidae</taxon>
        <taxon>Liparis</taxon>
    </lineage>
</organism>
<accession>A0A4Z2FHI9</accession>
<gene>
    <name evidence="1" type="ORF">EYF80_049449</name>
</gene>
<keyword evidence="2" id="KW-1185">Reference proteome</keyword>
<dbReference type="EMBL" id="SRLO01001194">
    <property type="protein sequence ID" value="TNN40381.1"/>
    <property type="molecule type" value="Genomic_DNA"/>
</dbReference>
<reference evidence="1 2" key="1">
    <citation type="submission" date="2019-03" db="EMBL/GenBank/DDBJ databases">
        <title>First draft genome of Liparis tanakae, snailfish: a comprehensive survey of snailfish specific genes.</title>
        <authorList>
            <person name="Kim W."/>
            <person name="Song I."/>
            <person name="Jeong J.-H."/>
            <person name="Kim D."/>
            <person name="Kim S."/>
            <person name="Ryu S."/>
            <person name="Song J.Y."/>
            <person name="Lee S.K."/>
        </authorList>
    </citation>
    <scope>NUCLEOTIDE SEQUENCE [LARGE SCALE GENOMIC DNA]</scope>
    <source>
        <tissue evidence="1">Muscle</tissue>
    </source>
</reference>
<comment type="caution">
    <text evidence="1">The sequence shown here is derived from an EMBL/GenBank/DDBJ whole genome shotgun (WGS) entry which is preliminary data.</text>
</comment>
<evidence type="ECO:0000313" key="2">
    <source>
        <dbReference type="Proteomes" id="UP000314294"/>
    </source>
</evidence>
<name>A0A4Z2FHI9_9TELE</name>
<evidence type="ECO:0000313" key="1">
    <source>
        <dbReference type="EMBL" id="TNN40381.1"/>
    </source>
</evidence>